<reference evidence="2 3" key="1">
    <citation type="submission" date="2017-06" db="EMBL/GenBank/DDBJ databases">
        <title>Comparative genomic analysis of Ambrosia Fusariam Clade fungi.</title>
        <authorList>
            <person name="Stajich J.E."/>
            <person name="Carrillo J."/>
            <person name="Kijimoto T."/>
            <person name="Eskalen A."/>
            <person name="O'Donnell K."/>
            <person name="Kasson M."/>
        </authorList>
    </citation>
    <scope>NUCLEOTIDE SEQUENCE [LARGE SCALE GENOMIC DNA]</scope>
    <source>
        <strain evidence="2 3">NRRL62606</strain>
    </source>
</reference>
<accession>A0A428RES4</accession>
<dbReference type="EMBL" id="NKCL01000319">
    <property type="protein sequence ID" value="RSL75993.1"/>
    <property type="molecule type" value="Genomic_DNA"/>
</dbReference>
<sequence>MVKFTAQSLSSNSEELVRPRPPLDLASPLTLTPSRLPTQSPWVSRLDPEPNKAHDALLFPIDSAGSGALIGLFRSRVRLSLMLSPLTSPEETQHTMAVT</sequence>
<evidence type="ECO:0000256" key="1">
    <source>
        <dbReference type="SAM" id="MobiDB-lite"/>
    </source>
</evidence>
<evidence type="ECO:0000313" key="3">
    <source>
        <dbReference type="Proteomes" id="UP000287972"/>
    </source>
</evidence>
<comment type="caution">
    <text evidence="2">The sequence shown here is derived from an EMBL/GenBank/DDBJ whole genome shotgun (WGS) entry which is preliminary data.</text>
</comment>
<proteinExistence type="predicted"/>
<dbReference type="AlphaFoldDB" id="A0A428RES4"/>
<evidence type="ECO:0000313" key="2">
    <source>
        <dbReference type="EMBL" id="RSL75993.1"/>
    </source>
</evidence>
<feature type="compositionally biased region" description="Polar residues" evidence="1">
    <location>
        <begin position="29"/>
        <end position="42"/>
    </location>
</feature>
<protein>
    <submittedName>
        <fullName evidence="2">Uncharacterized protein</fullName>
    </submittedName>
</protein>
<dbReference type="Proteomes" id="UP000287972">
    <property type="component" value="Unassembled WGS sequence"/>
</dbReference>
<keyword evidence="3" id="KW-1185">Reference proteome</keyword>
<name>A0A428RES4_9HYPO</name>
<feature type="compositionally biased region" description="Polar residues" evidence="1">
    <location>
        <begin position="1"/>
        <end position="14"/>
    </location>
</feature>
<gene>
    <name evidence="2" type="ORF">CEP51_010360</name>
</gene>
<organism evidence="2 3">
    <name type="scientific">Fusarium floridanum</name>
    <dbReference type="NCBI Taxonomy" id="1325733"/>
    <lineage>
        <taxon>Eukaryota</taxon>
        <taxon>Fungi</taxon>
        <taxon>Dikarya</taxon>
        <taxon>Ascomycota</taxon>
        <taxon>Pezizomycotina</taxon>
        <taxon>Sordariomycetes</taxon>
        <taxon>Hypocreomycetidae</taxon>
        <taxon>Hypocreales</taxon>
        <taxon>Nectriaceae</taxon>
        <taxon>Fusarium</taxon>
        <taxon>Fusarium solani species complex</taxon>
    </lineage>
</organism>
<feature type="region of interest" description="Disordered" evidence="1">
    <location>
        <begin position="1"/>
        <end position="48"/>
    </location>
</feature>